<evidence type="ECO:0000313" key="3">
    <source>
        <dbReference type="EMBL" id="RZF41097.1"/>
    </source>
</evidence>
<feature type="transmembrane region" description="Helical" evidence="2">
    <location>
        <begin position="65"/>
        <end position="86"/>
    </location>
</feature>
<accession>A0A482X5R5</accession>
<dbReference type="Pfam" id="PF01275">
    <property type="entry name" value="Myelin_PLP"/>
    <property type="match status" value="1"/>
</dbReference>
<keyword evidence="2" id="KW-0472">Membrane</keyword>
<feature type="transmembrane region" description="Helical" evidence="2">
    <location>
        <begin position="243"/>
        <end position="264"/>
    </location>
</feature>
<feature type="transmembrane region" description="Helical" evidence="2">
    <location>
        <begin position="158"/>
        <end position="185"/>
    </location>
</feature>
<protein>
    <submittedName>
        <fullName evidence="3">Uncharacterized protein</fullName>
    </submittedName>
</protein>
<comment type="caution">
    <text evidence="3">The sequence shown here is derived from an EMBL/GenBank/DDBJ whole genome shotgun (WGS) entry which is preliminary data.</text>
</comment>
<dbReference type="AlphaFoldDB" id="A0A482X5R5"/>
<feature type="region of interest" description="Disordered" evidence="1">
    <location>
        <begin position="1"/>
        <end position="25"/>
    </location>
</feature>
<dbReference type="InterPro" id="IPR001614">
    <property type="entry name" value="Myelin_PLP"/>
</dbReference>
<gene>
    <name evidence="3" type="ORF">LSTR_LSTR002729</name>
</gene>
<name>A0A482X5R5_LAOST</name>
<dbReference type="InParanoid" id="A0A482X5R5"/>
<dbReference type="PANTHER" id="PTHR11683:SF12">
    <property type="entry name" value="M6, ISOFORM F"/>
    <property type="match status" value="1"/>
</dbReference>
<reference evidence="3 4" key="1">
    <citation type="journal article" date="2017" name="Gigascience">
        <title>Genome sequence of the small brown planthopper, Laodelphax striatellus.</title>
        <authorList>
            <person name="Zhu J."/>
            <person name="Jiang F."/>
            <person name="Wang X."/>
            <person name="Yang P."/>
            <person name="Bao Y."/>
            <person name="Zhao W."/>
            <person name="Wang W."/>
            <person name="Lu H."/>
            <person name="Wang Q."/>
            <person name="Cui N."/>
            <person name="Li J."/>
            <person name="Chen X."/>
            <person name="Luo L."/>
            <person name="Yu J."/>
            <person name="Kang L."/>
            <person name="Cui F."/>
        </authorList>
    </citation>
    <scope>NUCLEOTIDE SEQUENCE [LARGE SCALE GENOMIC DNA]</scope>
    <source>
        <strain evidence="3">Lst14</strain>
    </source>
</reference>
<evidence type="ECO:0000256" key="1">
    <source>
        <dbReference type="SAM" id="MobiDB-lite"/>
    </source>
</evidence>
<dbReference type="Proteomes" id="UP000291343">
    <property type="component" value="Unassembled WGS sequence"/>
</dbReference>
<feature type="transmembrane region" description="Helical" evidence="2">
    <location>
        <begin position="112"/>
        <end position="137"/>
    </location>
</feature>
<keyword evidence="4" id="KW-1185">Reference proteome</keyword>
<feature type="compositionally biased region" description="Polar residues" evidence="1">
    <location>
        <begin position="1"/>
        <end position="10"/>
    </location>
</feature>
<dbReference type="GO" id="GO:0031175">
    <property type="term" value="P:neuron projection development"/>
    <property type="evidence" value="ECO:0007669"/>
    <property type="project" value="TreeGrafter"/>
</dbReference>
<dbReference type="SMR" id="A0A482X5R5"/>
<keyword evidence="2" id="KW-1133">Transmembrane helix</keyword>
<keyword evidence="2" id="KW-0812">Transmembrane</keyword>
<evidence type="ECO:0000313" key="4">
    <source>
        <dbReference type="Proteomes" id="UP000291343"/>
    </source>
</evidence>
<evidence type="ECO:0000256" key="2">
    <source>
        <dbReference type="SAM" id="Phobius"/>
    </source>
</evidence>
<dbReference type="OrthoDB" id="9993736at2759"/>
<sequence length="301" mass="34549">MAKTRGSSYERSMELASRPLRNNPNAYSRERVGSFSEHSLHSAYTSNAGFRDGSSWDSCMTRVPYATLIATIICVIGVGIFCVSINRGLSLSFLLFDEVFNLRLLWLEHVKIFFVIMAASMAAMGVMILFVGCLATGATRHKVYRAWRARVGGRISCAIFMVITYIMFFVWIFLKVVLSIVVVIYSTFWQLCSSTRVSEEQQCIDLRQFDFSFPERVRHQDLMICEANKKKLFCKDYVEKAEVMFIFATFAVFLIVLSLVHYLMCLSANYAHIRDQEKFQELQELQYLADPDGLTSSKDRF</sequence>
<dbReference type="PANTHER" id="PTHR11683">
    <property type="entry name" value="MYELIN PROTEOLIPID"/>
    <property type="match status" value="1"/>
</dbReference>
<dbReference type="GO" id="GO:0005886">
    <property type="term" value="C:plasma membrane"/>
    <property type="evidence" value="ECO:0007669"/>
    <property type="project" value="TreeGrafter"/>
</dbReference>
<organism evidence="3 4">
    <name type="scientific">Laodelphax striatellus</name>
    <name type="common">Small brown planthopper</name>
    <name type="synonym">Delphax striatella</name>
    <dbReference type="NCBI Taxonomy" id="195883"/>
    <lineage>
        <taxon>Eukaryota</taxon>
        <taxon>Metazoa</taxon>
        <taxon>Ecdysozoa</taxon>
        <taxon>Arthropoda</taxon>
        <taxon>Hexapoda</taxon>
        <taxon>Insecta</taxon>
        <taxon>Pterygota</taxon>
        <taxon>Neoptera</taxon>
        <taxon>Paraneoptera</taxon>
        <taxon>Hemiptera</taxon>
        <taxon>Auchenorrhyncha</taxon>
        <taxon>Fulgoroidea</taxon>
        <taxon>Delphacidae</taxon>
        <taxon>Criomorphinae</taxon>
        <taxon>Laodelphax</taxon>
    </lineage>
</organism>
<dbReference type="FunCoup" id="A0A482X5R5">
    <property type="interactions" value="320"/>
</dbReference>
<proteinExistence type="predicted"/>
<dbReference type="EMBL" id="QKKF02017260">
    <property type="protein sequence ID" value="RZF41097.1"/>
    <property type="molecule type" value="Genomic_DNA"/>
</dbReference>